<keyword evidence="1" id="KW-0732">Signal</keyword>
<name>A0A7W8NUD2_9DEIO</name>
<dbReference type="AlphaFoldDB" id="A0A7W8NUD2"/>
<protein>
    <recommendedName>
        <fullName evidence="4">HNH endonuclease</fullName>
    </recommendedName>
</protein>
<organism evidence="2 3">
    <name type="scientific">Deinococcus metalli</name>
    <dbReference type="NCBI Taxonomy" id="1141878"/>
    <lineage>
        <taxon>Bacteria</taxon>
        <taxon>Thermotogati</taxon>
        <taxon>Deinococcota</taxon>
        <taxon>Deinococci</taxon>
        <taxon>Deinococcales</taxon>
        <taxon>Deinococcaceae</taxon>
        <taxon>Deinococcus</taxon>
    </lineage>
</organism>
<comment type="caution">
    <text evidence="2">The sequence shown here is derived from an EMBL/GenBank/DDBJ whole genome shotgun (WGS) entry which is preliminary data.</text>
</comment>
<dbReference type="EMBL" id="JACHFK010000024">
    <property type="protein sequence ID" value="MBB5379207.1"/>
    <property type="molecule type" value="Genomic_DNA"/>
</dbReference>
<evidence type="ECO:0008006" key="4">
    <source>
        <dbReference type="Google" id="ProtNLM"/>
    </source>
</evidence>
<proteinExistence type="predicted"/>
<evidence type="ECO:0000313" key="2">
    <source>
        <dbReference type="EMBL" id="MBB5379207.1"/>
    </source>
</evidence>
<feature type="chain" id="PRO_5030915690" description="HNH endonuclease" evidence="1">
    <location>
        <begin position="21"/>
        <end position="138"/>
    </location>
</feature>
<dbReference type="RefSeq" id="WP_184116334.1">
    <property type="nucleotide sequence ID" value="NZ_BNAJ01000024.1"/>
</dbReference>
<accession>A0A7W8NUD2</accession>
<sequence length="138" mass="14966">MRVLVLALVLGSAGALNLHAPLLPDPALTPGDALTSDPAVICTPGYTHTVRNVPQALKEPIYRAYGITSREKGEYEIDHLISLELGGSNSARNLWPESFKTQPLNAHVKDTLENTLHDLACSGRLTFVQAQQAIAQNW</sequence>
<reference evidence="2 3" key="1">
    <citation type="submission" date="2020-08" db="EMBL/GenBank/DDBJ databases">
        <title>Genomic Encyclopedia of Type Strains, Phase IV (KMG-IV): sequencing the most valuable type-strain genomes for metagenomic binning, comparative biology and taxonomic classification.</title>
        <authorList>
            <person name="Goeker M."/>
        </authorList>
    </citation>
    <scope>NUCLEOTIDE SEQUENCE [LARGE SCALE GENOMIC DNA]</scope>
    <source>
        <strain evidence="2 3">DSM 27521</strain>
    </source>
</reference>
<evidence type="ECO:0000313" key="3">
    <source>
        <dbReference type="Proteomes" id="UP000539473"/>
    </source>
</evidence>
<feature type="signal peptide" evidence="1">
    <location>
        <begin position="1"/>
        <end position="20"/>
    </location>
</feature>
<gene>
    <name evidence="2" type="ORF">HNQ07_004722</name>
</gene>
<evidence type="ECO:0000256" key="1">
    <source>
        <dbReference type="SAM" id="SignalP"/>
    </source>
</evidence>
<dbReference type="Proteomes" id="UP000539473">
    <property type="component" value="Unassembled WGS sequence"/>
</dbReference>